<proteinExistence type="predicted"/>
<reference evidence="4" key="1">
    <citation type="submission" date="2020-01" db="EMBL/GenBank/DDBJ databases">
        <title>Sphingomonas sp. strain CSW-10.</title>
        <authorList>
            <person name="Chen W.-M."/>
        </authorList>
    </citation>
    <scope>NUCLEOTIDE SEQUENCE [LARGE SCALE GENOMIC DNA]</scope>
    <source>
        <strain evidence="4">CCP-1</strain>
    </source>
</reference>
<dbReference type="Pfam" id="PF07179">
    <property type="entry name" value="SseB"/>
    <property type="match status" value="1"/>
</dbReference>
<evidence type="ECO:0000256" key="1">
    <source>
        <dbReference type="SAM" id="MobiDB-lite"/>
    </source>
</evidence>
<keyword evidence="4" id="KW-1185">Reference proteome</keyword>
<organism evidence="3 4">
    <name type="scientific">Paragemmobacter ruber</name>
    <dbReference type="NCBI Taxonomy" id="1985673"/>
    <lineage>
        <taxon>Bacteria</taxon>
        <taxon>Pseudomonadati</taxon>
        <taxon>Pseudomonadota</taxon>
        <taxon>Alphaproteobacteria</taxon>
        <taxon>Rhodobacterales</taxon>
        <taxon>Paracoccaceae</taxon>
        <taxon>Paragemmobacter</taxon>
    </lineage>
</organism>
<accession>A0ABW9Y7T7</accession>
<feature type="compositionally biased region" description="Basic and acidic residues" evidence="1">
    <location>
        <begin position="231"/>
        <end position="240"/>
    </location>
</feature>
<dbReference type="Proteomes" id="UP001517376">
    <property type="component" value="Unassembled WGS sequence"/>
</dbReference>
<feature type="domain" description="SseB protein N-terminal" evidence="2">
    <location>
        <begin position="4"/>
        <end position="115"/>
    </location>
</feature>
<dbReference type="RefSeq" id="WP_161767694.1">
    <property type="nucleotide sequence ID" value="NZ_JAAATW010000003.1"/>
</dbReference>
<sequence length="260" mass="27299">MTPLDAAYAAMEQDGADEADRLRFYEQLADGEYFLLLEEEAHGTDIKPRLFPLESGPVVLIFDLEERLAEFSGGVAPYAALPGRVIAQTLAGQGVGLGVNLGVASSQMILPPEALDWLSGMLDAEPEAAEAHPEAFAAPGALPPRLIAGLEAKLVRAGGVAQAAYLAAVTYRGGRRSHMLAFIDAAAGAEPALARAAREALAFSGVEAGEIDVAFLSSTDPATLAIARVGRRFDLPRPQRPEPAAPKAPGTDPDRPPKLR</sequence>
<evidence type="ECO:0000313" key="4">
    <source>
        <dbReference type="Proteomes" id="UP001517376"/>
    </source>
</evidence>
<feature type="region of interest" description="Disordered" evidence="1">
    <location>
        <begin position="230"/>
        <end position="260"/>
    </location>
</feature>
<name>A0ABW9Y7T7_9RHOB</name>
<protein>
    <submittedName>
        <fullName evidence="3">SseB family protein</fullName>
    </submittedName>
</protein>
<dbReference type="InterPro" id="IPR009839">
    <property type="entry name" value="SseB_N"/>
</dbReference>
<comment type="caution">
    <text evidence="3">The sequence shown here is derived from an EMBL/GenBank/DDBJ whole genome shotgun (WGS) entry which is preliminary data.</text>
</comment>
<evidence type="ECO:0000259" key="2">
    <source>
        <dbReference type="Pfam" id="PF07179"/>
    </source>
</evidence>
<evidence type="ECO:0000313" key="3">
    <source>
        <dbReference type="EMBL" id="NBE08642.1"/>
    </source>
</evidence>
<dbReference type="EMBL" id="JAAATW010000003">
    <property type="protein sequence ID" value="NBE08642.1"/>
    <property type="molecule type" value="Genomic_DNA"/>
</dbReference>
<gene>
    <name evidence="3" type="ORF">GU920_13960</name>
</gene>